<evidence type="ECO:0000256" key="1">
    <source>
        <dbReference type="ARBA" id="ARBA00004776"/>
    </source>
</evidence>
<dbReference type="RefSeq" id="WP_146296562.1">
    <property type="nucleotide sequence ID" value="NZ_CP042326.1"/>
</dbReference>
<evidence type="ECO:0000313" key="7">
    <source>
        <dbReference type="Proteomes" id="UP000318453"/>
    </source>
</evidence>
<feature type="domain" description="Glycosyltransferase 2-like" evidence="5">
    <location>
        <begin position="12"/>
        <end position="112"/>
    </location>
</feature>
<reference evidence="6" key="1">
    <citation type="submission" date="2019-08" db="EMBL/GenBank/DDBJ databases">
        <title>Carotenoids and Carotenoid Binding Proteins in the Halophilic Cyanobacterium Euhalothece sp. ZM00.</title>
        <authorList>
            <person name="Cho S.M."/>
            <person name="Song J.Y."/>
            <person name="Park Y.-I."/>
        </authorList>
    </citation>
    <scope>NUCLEOTIDE SEQUENCE [LARGE SCALE GENOMIC DNA]</scope>
    <source>
        <strain evidence="6">Z-M001</strain>
    </source>
</reference>
<evidence type="ECO:0000256" key="3">
    <source>
        <dbReference type="ARBA" id="ARBA00022676"/>
    </source>
</evidence>
<dbReference type="OrthoDB" id="440227at2"/>
<dbReference type="KEGG" id="enn:FRE64_12595"/>
<name>A0A5B8NP45_9CHRO</name>
<dbReference type="SUPFAM" id="SSF53448">
    <property type="entry name" value="Nucleotide-diphospho-sugar transferases"/>
    <property type="match status" value="1"/>
</dbReference>
<gene>
    <name evidence="6" type="ORF">FRE64_12595</name>
</gene>
<dbReference type="GO" id="GO:0016757">
    <property type="term" value="F:glycosyltransferase activity"/>
    <property type="evidence" value="ECO:0007669"/>
    <property type="project" value="UniProtKB-KW"/>
</dbReference>
<dbReference type="AlphaFoldDB" id="A0A5B8NP45"/>
<dbReference type="PANTHER" id="PTHR43179:SF12">
    <property type="entry name" value="GALACTOFURANOSYLTRANSFERASE GLFT2"/>
    <property type="match status" value="1"/>
</dbReference>
<keyword evidence="3" id="KW-0328">Glycosyltransferase</keyword>
<evidence type="ECO:0000313" key="6">
    <source>
        <dbReference type="EMBL" id="QDZ40716.1"/>
    </source>
</evidence>
<organism evidence="6 7">
    <name type="scientific">Euhalothece natronophila Z-M001</name>
    <dbReference type="NCBI Taxonomy" id="522448"/>
    <lineage>
        <taxon>Bacteria</taxon>
        <taxon>Bacillati</taxon>
        <taxon>Cyanobacteriota</taxon>
        <taxon>Cyanophyceae</taxon>
        <taxon>Oscillatoriophycideae</taxon>
        <taxon>Chroococcales</taxon>
        <taxon>Halothecacae</taxon>
        <taxon>Halothece cluster</taxon>
        <taxon>Euhalothece</taxon>
    </lineage>
</organism>
<dbReference type="InterPro" id="IPR029044">
    <property type="entry name" value="Nucleotide-diphossugar_trans"/>
</dbReference>
<protein>
    <submittedName>
        <fullName evidence="6">Glycosyltransferase family 2 protein</fullName>
    </submittedName>
</protein>
<comment type="pathway">
    <text evidence="1">Cell wall biogenesis; cell wall polysaccharide biosynthesis.</text>
</comment>
<dbReference type="PANTHER" id="PTHR43179">
    <property type="entry name" value="RHAMNOSYLTRANSFERASE WBBL"/>
    <property type="match status" value="1"/>
</dbReference>
<dbReference type="Gene3D" id="3.90.550.10">
    <property type="entry name" value="Spore Coat Polysaccharide Biosynthesis Protein SpsA, Chain A"/>
    <property type="match status" value="1"/>
</dbReference>
<evidence type="ECO:0000256" key="2">
    <source>
        <dbReference type="ARBA" id="ARBA00006739"/>
    </source>
</evidence>
<accession>A0A5B8NP45</accession>
<sequence>MIADTEKTPFVSVIIPTYHDWERLKICLEALSNQTYQIENFEIIVVNNSPEDEPPYKIEKNNVRLFKEPKLGSYAARNKGIKNSRGEIIAFTDSDCIPDQNWLEQGVFQLVSTLNCGLVAGKINIFYKNSSFPTDFEIYEKVTAFPQEKYIKRFQFGATANLFTYKSVIETVGKFNEKLQSRGDLEWGQRVFATGYRQIYAENACVDHPARSSLEDALNKSKRIAIGVYDLNRDRAFFLKFLRGLKYMSPPIEKIFIIFISSEILGSFKKLKVVYIAIMLKFVMGKEYMKQLLFTQ</sequence>
<dbReference type="EMBL" id="CP042326">
    <property type="protein sequence ID" value="QDZ40716.1"/>
    <property type="molecule type" value="Genomic_DNA"/>
</dbReference>
<dbReference type="Pfam" id="PF00535">
    <property type="entry name" value="Glycos_transf_2"/>
    <property type="match status" value="1"/>
</dbReference>
<keyword evidence="4 6" id="KW-0808">Transferase</keyword>
<dbReference type="CDD" id="cd00761">
    <property type="entry name" value="Glyco_tranf_GTA_type"/>
    <property type="match status" value="1"/>
</dbReference>
<keyword evidence="7" id="KW-1185">Reference proteome</keyword>
<comment type="similarity">
    <text evidence="2">Belongs to the glycosyltransferase 2 family.</text>
</comment>
<evidence type="ECO:0000256" key="4">
    <source>
        <dbReference type="ARBA" id="ARBA00022679"/>
    </source>
</evidence>
<proteinExistence type="inferred from homology"/>
<dbReference type="InterPro" id="IPR001173">
    <property type="entry name" value="Glyco_trans_2-like"/>
</dbReference>
<evidence type="ECO:0000259" key="5">
    <source>
        <dbReference type="Pfam" id="PF00535"/>
    </source>
</evidence>
<dbReference type="Proteomes" id="UP000318453">
    <property type="component" value="Chromosome"/>
</dbReference>